<evidence type="ECO:0000313" key="3">
    <source>
        <dbReference type="Proteomes" id="UP001358614"/>
    </source>
</evidence>
<dbReference type="AlphaFoldDB" id="A0AAX4KPF6"/>
<gene>
    <name evidence="2" type="ORF">V865_005571</name>
</gene>
<protein>
    <submittedName>
        <fullName evidence="2">Uncharacterized protein</fullName>
    </submittedName>
</protein>
<organism evidence="2 3">
    <name type="scientific">Kwoniella europaea PYCC6329</name>
    <dbReference type="NCBI Taxonomy" id="1423913"/>
    <lineage>
        <taxon>Eukaryota</taxon>
        <taxon>Fungi</taxon>
        <taxon>Dikarya</taxon>
        <taxon>Basidiomycota</taxon>
        <taxon>Agaricomycotina</taxon>
        <taxon>Tremellomycetes</taxon>
        <taxon>Tremellales</taxon>
        <taxon>Cryptococcaceae</taxon>
        <taxon>Kwoniella</taxon>
    </lineage>
</organism>
<accession>A0AAX4KPF6</accession>
<dbReference type="GeneID" id="91104372"/>
<dbReference type="KEGG" id="ker:91104372"/>
<dbReference type="Proteomes" id="UP001358614">
    <property type="component" value="Chromosome 1"/>
</dbReference>
<keyword evidence="3" id="KW-1185">Reference proteome</keyword>
<dbReference type="EMBL" id="CP144089">
    <property type="protein sequence ID" value="WWD07470.1"/>
    <property type="molecule type" value="Genomic_DNA"/>
</dbReference>
<feature type="region of interest" description="Disordered" evidence="1">
    <location>
        <begin position="39"/>
        <end position="60"/>
    </location>
</feature>
<feature type="compositionally biased region" description="Acidic residues" evidence="1">
    <location>
        <begin position="46"/>
        <end position="58"/>
    </location>
</feature>
<feature type="compositionally biased region" description="Polar residues" evidence="1">
    <location>
        <begin position="214"/>
        <end position="228"/>
    </location>
</feature>
<reference evidence="2 3" key="1">
    <citation type="submission" date="2024-01" db="EMBL/GenBank/DDBJ databases">
        <title>Comparative genomics of Cryptococcus and Kwoniella reveals pathogenesis evolution and contrasting modes of karyotype evolution via chromosome fusion or intercentromeric recombination.</title>
        <authorList>
            <person name="Coelho M.A."/>
            <person name="David-Palma M."/>
            <person name="Shea T."/>
            <person name="Bowers K."/>
            <person name="McGinley-Smith S."/>
            <person name="Mohammad A.W."/>
            <person name="Gnirke A."/>
            <person name="Yurkov A.M."/>
            <person name="Nowrousian M."/>
            <person name="Sun S."/>
            <person name="Cuomo C.A."/>
            <person name="Heitman J."/>
        </authorList>
    </citation>
    <scope>NUCLEOTIDE SEQUENCE [LARGE SCALE GENOMIC DNA]</scope>
    <source>
        <strain evidence="2 3">PYCC6329</strain>
    </source>
</reference>
<evidence type="ECO:0000256" key="1">
    <source>
        <dbReference type="SAM" id="MobiDB-lite"/>
    </source>
</evidence>
<evidence type="ECO:0000313" key="2">
    <source>
        <dbReference type="EMBL" id="WWD07470.1"/>
    </source>
</evidence>
<feature type="region of interest" description="Disordered" evidence="1">
    <location>
        <begin position="214"/>
        <end position="237"/>
    </location>
</feature>
<sequence>MSSLLPFSNVLRNTPLSSASRTICSRGFHSSPLALRKARSSQPIEEAVEDEDSFDNDDLFSTSSTPTVKYKLDKSAIRQSNVSTILKHSKLPSKEKKRDKVSIQALRQVVACSEAEEAAELKKIVRAWRVGGLKVSKTTAREIVGRLCNLGKPELASELVSNRIHYGLPDLDQPTLLKLHHSLLSSSLPPPSLPPTQPVSPTLALLRLSLASQTEGTSPEQITSSFASSPKGRTWKPTKAVEGWTNEASEKLIAAGGVWADAAKKIQTV</sequence>
<proteinExistence type="predicted"/>
<dbReference type="RefSeq" id="XP_066085437.1">
    <property type="nucleotide sequence ID" value="XM_066229340.1"/>
</dbReference>
<name>A0AAX4KPF6_9TREE</name>